<dbReference type="SMART" id="SM00344">
    <property type="entry name" value="HTH_ASNC"/>
    <property type="match status" value="1"/>
</dbReference>
<dbReference type="Pfam" id="PF13412">
    <property type="entry name" value="HTH_24"/>
    <property type="match status" value="1"/>
</dbReference>
<dbReference type="InterPro" id="IPR011008">
    <property type="entry name" value="Dimeric_a/b-barrel"/>
</dbReference>
<dbReference type="PROSITE" id="PS00519">
    <property type="entry name" value="HTH_ASNC_1"/>
    <property type="match status" value="1"/>
</dbReference>
<dbReference type="PRINTS" id="PR00033">
    <property type="entry name" value="HTHASNC"/>
</dbReference>
<dbReference type="EMBL" id="PISD01000033">
    <property type="protein sequence ID" value="PKG28072.1"/>
    <property type="molecule type" value="Genomic_DNA"/>
</dbReference>
<dbReference type="RefSeq" id="WP_066194799.1">
    <property type="nucleotide sequence ID" value="NZ_JAFDQP010000015.1"/>
</dbReference>
<proteinExistence type="predicted"/>
<dbReference type="GO" id="GO:0043200">
    <property type="term" value="P:response to amino acid"/>
    <property type="evidence" value="ECO:0007669"/>
    <property type="project" value="TreeGrafter"/>
</dbReference>
<evidence type="ECO:0000259" key="4">
    <source>
        <dbReference type="PROSITE" id="PS50956"/>
    </source>
</evidence>
<dbReference type="InterPro" id="IPR019885">
    <property type="entry name" value="Tscrpt_reg_HTH_AsnC-type_CS"/>
</dbReference>
<evidence type="ECO:0000313" key="5">
    <source>
        <dbReference type="EMBL" id="PKG28072.1"/>
    </source>
</evidence>
<sequence>MKIDEIDKKMIDELYKDSRLSMSQLGKRVNLSSPSVTERVRRMESYGVINKYTLEVDYEKLGFPIECIIEATMKNGDYQSFKKMIEALPNVEFCYRVAGNACYILKMQFESFSKAEQFIDSVSPIAHTVTHFIFSHIKTNIKMANEK</sequence>
<dbReference type="AlphaFoldDB" id="A0A2N0ZEZ0"/>
<dbReference type="Proteomes" id="UP000233343">
    <property type="component" value="Unassembled WGS sequence"/>
</dbReference>
<name>A0A2N0ZEZ0_9BACI</name>
<organism evidence="5 6">
    <name type="scientific">Cytobacillus horneckiae</name>
    <dbReference type="NCBI Taxonomy" id="549687"/>
    <lineage>
        <taxon>Bacteria</taxon>
        <taxon>Bacillati</taxon>
        <taxon>Bacillota</taxon>
        <taxon>Bacilli</taxon>
        <taxon>Bacillales</taxon>
        <taxon>Bacillaceae</taxon>
        <taxon>Cytobacillus</taxon>
    </lineage>
</organism>
<keyword evidence="3" id="KW-0804">Transcription</keyword>
<dbReference type="FunFam" id="1.10.10.10:FF:000186">
    <property type="entry name" value="AsnC family transcriptional regulator"/>
    <property type="match status" value="1"/>
</dbReference>
<protein>
    <submittedName>
        <fullName evidence="5">Lrp/AsnC family transcriptional regulator</fullName>
    </submittedName>
</protein>
<dbReference type="InterPro" id="IPR019887">
    <property type="entry name" value="Tscrpt_reg_AsnC/Lrp_C"/>
</dbReference>
<accession>A0A2N0ZEZ0</accession>
<dbReference type="InterPro" id="IPR036390">
    <property type="entry name" value="WH_DNA-bd_sf"/>
</dbReference>
<dbReference type="SUPFAM" id="SSF54909">
    <property type="entry name" value="Dimeric alpha+beta barrel"/>
    <property type="match status" value="1"/>
</dbReference>
<gene>
    <name evidence="5" type="ORF">CWS20_15855</name>
</gene>
<comment type="caution">
    <text evidence="5">The sequence shown here is derived from an EMBL/GenBank/DDBJ whole genome shotgun (WGS) entry which is preliminary data.</text>
</comment>
<keyword evidence="2" id="KW-0238">DNA-binding</keyword>
<dbReference type="GO" id="GO:0005829">
    <property type="term" value="C:cytosol"/>
    <property type="evidence" value="ECO:0007669"/>
    <property type="project" value="TreeGrafter"/>
</dbReference>
<feature type="domain" description="HTH asnC-type" evidence="4">
    <location>
        <begin position="3"/>
        <end position="64"/>
    </location>
</feature>
<dbReference type="InterPro" id="IPR036388">
    <property type="entry name" value="WH-like_DNA-bd_sf"/>
</dbReference>
<evidence type="ECO:0000256" key="3">
    <source>
        <dbReference type="ARBA" id="ARBA00023163"/>
    </source>
</evidence>
<dbReference type="Gene3D" id="1.10.10.10">
    <property type="entry name" value="Winged helix-like DNA-binding domain superfamily/Winged helix DNA-binding domain"/>
    <property type="match status" value="1"/>
</dbReference>
<dbReference type="PANTHER" id="PTHR30154:SF53">
    <property type="entry name" value="HTH-TYPE TRANSCRIPTIONAL REGULATOR LRPC"/>
    <property type="match status" value="1"/>
</dbReference>
<dbReference type="Pfam" id="PF01037">
    <property type="entry name" value="AsnC_trans_reg"/>
    <property type="match status" value="1"/>
</dbReference>
<keyword evidence="6" id="KW-1185">Reference proteome</keyword>
<reference evidence="5 6" key="1">
    <citation type="journal article" date="2010" name="Int. J. Syst. Evol. Microbiol.">
        <title>Bacillus horneckiae sp. nov., isolated from a spacecraft-assembly clean room.</title>
        <authorList>
            <person name="Vaishampayan P."/>
            <person name="Probst A."/>
            <person name="Krishnamurthi S."/>
            <person name="Ghosh S."/>
            <person name="Osman S."/>
            <person name="McDowall A."/>
            <person name="Ruckmani A."/>
            <person name="Mayilraj S."/>
            <person name="Venkateswaran K."/>
        </authorList>
    </citation>
    <scope>NUCLEOTIDE SEQUENCE [LARGE SCALE GENOMIC DNA]</scope>
    <source>
        <strain evidence="6">1PO1SC</strain>
    </source>
</reference>
<dbReference type="PROSITE" id="PS50956">
    <property type="entry name" value="HTH_ASNC_2"/>
    <property type="match status" value="1"/>
</dbReference>
<dbReference type="PANTHER" id="PTHR30154">
    <property type="entry name" value="LEUCINE-RESPONSIVE REGULATORY PROTEIN"/>
    <property type="match status" value="1"/>
</dbReference>
<dbReference type="GO" id="GO:0043565">
    <property type="term" value="F:sequence-specific DNA binding"/>
    <property type="evidence" value="ECO:0007669"/>
    <property type="project" value="InterPro"/>
</dbReference>
<evidence type="ECO:0000313" key="6">
    <source>
        <dbReference type="Proteomes" id="UP000233343"/>
    </source>
</evidence>
<dbReference type="InterPro" id="IPR000485">
    <property type="entry name" value="AsnC-type_HTH_dom"/>
</dbReference>
<dbReference type="Gene3D" id="3.30.70.920">
    <property type="match status" value="1"/>
</dbReference>
<dbReference type="SUPFAM" id="SSF46785">
    <property type="entry name" value="Winged helix' DNA-binding domain"/>
    <property type="match status" value="1"/>
</dbReference>
<evidence type="ECO:0000256" key="2">
    <source>
        <dbReference type="ARBA" id="ARBA00023125"/>
    </source>
</evidence>
<dbReference type="InterPro" id="IPR019888">
    <property type="entry name" value="Tscrpt_reg_AsnC-like"/>
</dbReference>
<keyword evidence="1" id="KW-0805">Transcription regulation</keyword>
<evidence type="ECO:0000256" key="1">
    <source>
        <dbReference type="ARBA" id="ARBA00023015"/>
    </source>
</evidence>